<dbReference type="STRING" id="68775.A0A5C3LNV0"/>
<sequence length="606" mass="66016">MLGLNLILIAVVTSFKYVLAAPKSISASTTAVDVVSTASTTATSYSATFPALILASTAFAATTDPVLSVSTTTSATSLVSSITVSPVTLPKATLDSATITGVNSDNGLTKFLGIHFVQPPTGNRRFRNPEPLPPYAGNLTATQYGPSCPQQSLPPVNAPDIVGSEAFQIIEDELTTTEKEQSEDCLTINIIRPQNVTKSDKLPVVLWIHGGDYDAAAVNLVRRSIEIGQPVIYASMNYRLNGFGFLASKEVRDAGIGNLGLKDQREAMRWVQRYINAFGGDPKKVTFLKLTSASADGATSVSYHMLSKTHGLYRGAFMESGAPWPVGSITNGQEAYDFLVSQTGCSGSHDTLSCLRHAPYDSLKAAIDKTPSYDSYRSLDLVWMPRTDGDYLREDPDQLIRSGSVVNVPMVSGCVEDEGTVFSFTALNITTSQQFKAWVKKYFLRDVTDADLDKVLYLYPADPSQGSPFGTGSAYALTPQYKRIAAFLGDIIFQGPRRFFLQQRSGQQRMWSYLSRNQKNIPYIAAYHGSEFVEGSLIDYLVHFAYKLDPNGISNGSISIHWPEYTTEHPNLYLLPSSGDPAIIQDSFRQDAISELIKLSAASPLR</sequence>
<keyword evidence="1" id="KW-0732">Signal</keyword>
<dbReference type="Proteomes" id="UP000308652">
    <property type="component" value="Unassembled WGS sequence"/>
</dbReference>
<dbReference type="GO" id="GO:0016787">
    <property type="term" value="F:hydrolase activity"/>
    <property type="evidence" value="ECO:0007669"/>
    <property type="project" value="UniProtKB-KW"/>
</dbReference>
<accession>A0A5C3LNV0</accession>
<proteinExistence type="predicted"/>
<reference evidence="3 4" key="1">
    <citation type="journal article" date="2019" name="Nat. Ecol. Evol.">
        <title>Megaphylogeny resolves global patterns of mushroom evolution.</title>
        <authorList>
            <person name="Varga T."/>
            <person name="Krizsan K."/>
            <person name="Foldi C."/>
            <person name="Dima B."/>
            <person name="Sanchez-Garcia M."/>
            <person name="Sanchez-Ramirez S."/>
            <person name="Szollosi G.J."/>
            <person name="Szarkandi J.G."/>
            <person name="Papp V."/>
            <person name="Albert L."/>
            <person name="Andreopoulos W."/>
            <person name="Angelini C."/>
            <person name="Antonin V."/>
            <person name="Barry K.W."/>
            <person name="Bougher N.L."/>
            <person name="Buchanan P."/>
            <person name="Buyck B."/>
            <person name="Bense V."/>
            <person name="Catcheside P."/>
            <person name="Chovatia M."/>
            <person name="Cooper J."/>
            <person name="Damon W."/>
            <person name="Desjardin D."/>
            <person name="Finy P."/>
            <person name="Geml J."/>
            <person name="Haridas S."/>
            <person name="Hughes K."/>
            <person name="Justo A."/>
            <person name="Karasinski D."/>
            <person name="Kautmanova I."/>
            <person name="Kiss B."/>
            <person name="Kocsube S."/>
            <person name="Kotiranta H."/>
            <person name="LaButti K.M."/>
            <person name="Lechner B.E."/>
            <person name="Liimatainen K."/>
            <person name="Lipzen A."/>
            <person name="Lukacs Z."/>
            <person name="Mihaltcheva S."/>
            <person name="Morgado L.N."/>
            <person name="Niskanen T."/>
            <person name="Noordeloos M.E."/>
            <person name="Ohm R.A."/>
            <person name="Ortiz-Santana B."/>
            <person name="Ovrebo C."/>
            <person name="Racz N."/>
            <person name="Riley R."/>
            <person name="Savchenko A."/>
            <person name="Shiryaev A."/>
            <person name="Soop K."/>
            <person name="Spirin V."/>
            <person name="Szebenyi C."/>
            <person name="Tomsovsky M."/>
            <person name="Tulloss R.E."/>
            <person name="Uehling J."/>
            <person name="Grigoriev I.V."/>
            <person name="Vagvolgyi C."/>
            <person name="Papp T."/>
            <person name="Martin F.M."/>
            <person name="Miettinen O."/>
            <person name="Hibbett D.S."/>
            <person name="Nagy L.G."/>
        </authorList>
    </citation>
    <scope>NUCLEOTIDE SEQUENCE [LARGE SCALE GENOMIC DNA]</scope>
    <source>
        <strain evidence="3 4">CBS 166.37</strain>
    </source>
</reference>
<protein>
    <submittedName>
        <fullName evidence="3">Alpha/Beta hydrolase protein</fullName>
    </submittedName>
</protein>
<dbReference type="PANTHER" id="PTHR11559">
    <property type="entry name" value="CARBOXYLESTERASE"/>
    <property type="match status" value="1"/>
</dbReference>
<name>A0A5C3LNV0_9AGAR</name>
<dbReference type="InterPro" id="IPR050309">
    <property type="entry name" value="Type-B_Carboxylest/Lipase"/>
</dbReference>
<dbReference type="Gene3D" id="3.40.50.1820">
    <property type="entry name" value="alpha/beta hydrolase"/>
    <property type="match status" value="1"/>
</dbReference>
<evidence type="ECO:0000313" key="3">
    <source>
        <dbReference type="EMBL" id="TFK34734.1"/>
    </source>
</evidence>
<feature type="chain" id="PRO_5022944365" evidence="1">
    <location>
        <begin position="21"/>
        <end position="606"/>
    </location>
</feature>
<dbReference type="InterPro" id="IPR029058">
    <property type="entry name" value="AB_hydrolase_fold"/>
</dbReference>
<organism evidence="3 4">
    <name type="scientific">Crucibulum laeve</name>
    <dbReference type="NCBI Taxonomy" id="68775"/>
    <lineage>
        <taxon>Eukaryota</taxon>
        <taxon>Fungi</taxon>
        <taxon>Dikarya</taxon>
        <taxon>Basidiomycota</taxon>
        <taxon>Agaricomycotina</taxon>
        <taxon>Agaricomycetes</taxon>
        <taxon>Agaricomycetidae</taxon>
        <taxon>Agaricales</taxon>
        <taxon>Agaricineae</taxon>
        <taxon>Nidulariaceae</taxon>
        <taxon>Crucibulum</taxon>
    </lineage>
</organism>
<dbReference type="Pfam" id="PF00135">
    <property type="entry name" value="COesterase"/>
    <property type="match status" value="1"/>
</dbReference>
<evidence type="ECO:0000256" key="1">
    <source>
        <dbReference type="SAM" id="SignalP"/>
    </source>
</evidence>
<dbReference type="SUPFAM" id="SSF53474">
    <property type="entry name" value="alpha/beta-Hydrolases"/>
    <property type="match status" value="1"/>
</dbReference>
<evidence type="ECO:0000313" key="4">
    <source>
        <dbReference type="Proteomes" id="UP000308652"/>
    </source>
</evidence>
<feature type="signal peptide" evidence="1">
    <location>
        <begin position="1"/>
        <end position="20"/>
    </location>
</feature>
<evidence type="ECO:0000259" key="2">
    <source>
        <dbReference type="Pfam" id="PF00135"/>
    </source>
</evidence>
<gene>
    <name evidence="3" type="ORF">BDQ12DRAFT_761232</name>
</gene>
<dbReference type="EMBL" id="ML213628">
    <property type="protein sequence ID" value="TFK34734.1"/>
    <property type="molecule type" value="Genomic_DNA"/>
</dbReference>
<dbReference type="InterPro" id="IPR002018">
    <property type="entry name" value="CarbesteraseB"/>
</dbReference>
<feature type="domain" description="Carboxylesterase type B" evidence="2">
    <location>
        <begin position="100"/>
        <end position="572"/>
    </location>
</feature>
<keyword evidence="3" id="KW-0378">Hydrolase</keyword>
<keyword evidence="4" id="KW-1185">Reference proteome</keyword>
<dbReference type="AlphaFoldDB" id="A0A5C3LNV0"/>
<dbReference type="InterPro" id="IPR019819">
    <property type="entry name" value="Carboxylesterase_B_CS"/>
</dbReference>
<dbReference type="PROSITE" id="PS00941">
    <property type="entry name" value="CARBOXYLESTERASE_B_2"/>
    <property type="match status" value="1"/>
</dbReference>
<dbReference type="OrthoDB" id="408631at2759"/>